<reference evidence="5" key="1">
    <citation type="submission" date="2020-05" db="EMBL/GenBank/DDBJ databases">
        <authorList>
            <person name="Chiriac C."/>
            <person name="Salcher M."/>
            <person name="Ghai R."/>
            <person name="Kavagutti S V."/>
        </authorList>
    </citation>
    <scope>NUCLEOTIDE SEQUENCE</scope>
</reference>
<dbReference type="GO" id="GO:0016149">
    <property type="term" value="F:translation release factor activity, codon specific"/>
    <property type="evidence" value="ECO:0007669"/>
    <property type="project" value="InterPro"/>
</dbReference>
<comment type="similarity">
    <text evidence="1">Belongs to the prokaryotic/mitochondrial release factor family.</text>
</comment>
<dbReference type="SUPFAM" id="SSF75620">
    <property type="entry name" value="Release factor"/>
    <property type="match status" value="1"/>
</dbReference>
<dbReference type="InterPro" id="IPR050057">
    <property type="entry name" value="Prokaryotic/Mito_RF"/>
</dbReference>
<dbReference type="PANTHER" id="PTHR43804:SF7">
    <property type="entry name" value="LD18447P"/>
    <property type="match status" value="1"/>
</dbReference>
<evidence type="ECO:0000313" key="5">
    <source>
        <dbReference type="EMBL" id="CAB4890611.1"/>
    </source>
</evidence>
<evidence type="ECO:0000256" key="1">
    <source>
        <dbReference type="ARBA" id="ARBA00010835"/>
    </source>
</evidence>
<dbReference type="Gene3D" id="3.30.160.20">
    <property type="match status" value="1"/>
</dbReference>
<name>A0A6J7F6V2_9ZZZZ</name>
<keyword evidence="2" id="KW-0488">Methylation</keyword>
<evidence type="ECO:0000259" key="4">
    <source>
        <dbReference type="PROSITE" id="PS00745"/>
    </source>
</evidence>
<proteinExistence type="inferred from homology"/>
<dbReference type="Gene3D" id="6.10.140.1950">
    <property type="match status" value="1"/>
</dbReference>
<dbReference type="FunFam" id="3.30.70.1660:FF:000002">
    <property type="entry name" value="Peptide chain release factor 1"/>
    <property type="match status" value="1"/>
</dbReference>
<dbReference type="InterPro" id="IPR005139">
    <property type="entry name" value="PCRF"/>
</dbReference>
<dbReference type="InterPro" id="IPR004373">
    <property type="entry name" value="RF-1"/>
</dbReference>
<dbReference type="AlphaFoldDB" id="A0A6J7F6V2"/>
<gene>
    <name evidence="5" type="ORF">UFOPK3376_02798</name>
</gene>
<dbReference type="InterPro" id="IPR045853">
    <property type="entry name" value="Pep_chain_release_fac_I_sf"/>
</dbReference>
<dbReference type="PROSITE" id="PS00745">
    <property type="entry name" value="RF_PROK_I"/>
    <property type="match status" value="1"/>
</dbReference>
<dbReference type="Pfam" id="PF00472">
    <property type="entry name" value="RF-1"/>
    <property type="match status" value="1"/>
</dbReference>
<feature type="domain" description="Prokaryotic-type class I peptide chain release factors" evidence="4">
    <location>
        <begin position="225"/>
        <end position="241"/>
    </location>
</feature>
<dbReference type="Pfam" id="PF03462">
    <property type="entry name" value="PCRF"/>
    <property type="match status" value="1"/>
</dbReference>
<dbReference type="EMBL" id="CAFBLP010000105">
    <property type="protein sequence ID" value="CAB4890611.1"/>
    <property type="molecule type" value="Genomic_DNA"/>
</dbReference>
<dbReference type="HAMAP" id="MF_00093">
    <property type="entry name" value="Rel_fac_1"/>
    <property type="match status" value="1"/>
</dbReference>
<evidence type="ECO:0000256" key="3">
    <source>
        <dbReference type="ARBA" id="ARBA00022917"/>
    </source>
</evidence>
<evidence type="ECO:0000256" key="2">
    <source>
        <dbReference type="ARBA" id="ARBA00022481"/>
    </source>
</evidence>
<organism evidence="5">
    <name type="scientific">freshwater metagenome</name>
    <dbReference type="NCBI Taxonomy" id="449393"/>
    <lineage>
        <taxon>unclassified sequences</taxon>
        <taxon>metagenomes</taxon>
        <taxon>ecological metagenomes</taxon>
    </lineage>
</organism>
<accession>A0A6J7F6V2</accession>
<dbReference type="SMART" id="SM00937">
    <property type="entry name" value="PCRF"/>
    <property type="match status" value="1"/>
</dbReference>
<protein>
    <submittedName>
        <fullName evidence="5">Unannotated protein</fullName>
    </submittedName>
</protein>
<dbReference type="InterPro" id="IPR000352">
    <property type="entry name" value="Pep_chain_release_fac_I"/>
</dbReference>
<dbReference type="Gene3D" id="3.30.70.1660">
    <property type="match status" value="1"/>
</dbReference>
<keyword evidence="3" id="KW-0648">Protein biosynthesis</keyword>
<dbReference type="NCBIfam" id="NF001859">
    <property type="entry name" value="PRK00591.1"/>
    <property type="match status" value="1"/>
</dbReference>
<dbReference type="PANTHER" id="PTHR43804">
    <property type="entry name" value="LD18447P"/>
    <property type="match status" value="1"/>
</dbReference>
<dbReference type="FunFam" id="3.30.160.20:FF:000004">
    <property type="entry name" value="Peptide chain release factor 1"/>
    <property type="match status" value="1"/>
</dbReference>
<sequence length="355" mass="39107">MIDRLAAVEDEYLTVEAELSDPAILTDSALLRQKSKRYKELTPIVTHIRSLRAATEDVAAARELLTYASADERDGLRADLARSEVDIARLEEEIRLLLLPRDPNDGKAVIMEIRGAEGGEEANLFARDLFEMYSGYAAQMGWSVDALSTDVSDLGGLNQITFMIKGDTAWSHLKYEGGTHRVQRVPVTESQGRIHTSSATVLVLAEAEEVEVEIDEKDLQIDVYRASGPGGQGVNTTDSAVRITHKPTGIAVAMQDERSQLQNRARAMTVLRARLLQAAQQEADARASAERKSQVGTGGRGEKIRTYNFKENRVTDHRIGFTIYRLQEVLAGNLTDVVEALAAEERARQLATGDD</sequence>
<dbReference type="GO" id="GO:0005737">
    <property type="term" value="C:cytoplasm"/>
    <property type="evidence" value="ECO:0007669"/>
    <property type="project" value="UniProtKB-ARBA"/>
</dbReference>
<dbReference type="NCBIfam" id="TIGR00019">
    <property type="entry name" value="prfA"/>
    <property type="match status" value="1"/>
</dbReference>